<dbReference type="Proteomes" id="UP000789366">
    <property type="component" value="Unassembled WGS sequence"/>
</dbReference>
<organism evidence="1 2">
    <name type="scientific">Cetraspora pellucida</name>
    <dbReference type="NCBI Taxonomy" id="1433469"/>
    <lineage>
        <taxon>Eukaryota</taxon>
        <taxon>Fungi</taxon>
        <taxon>Fungi incertae sedis</taxon>
        <taxon>Mucoromycota</taxon>
        <taxon>Glomeromycotina</taxon>
        <taxon>Glomeromycetes</taxon>
        <taxon>Diversisporales</taxon>
        <taxon>Gigasporaceae</taxon>
        <taxon>Cetraspora</taxon>
    </lineage>
</organism>
<evidence type="ECO:0000313" key="1">
    <source>
        <dbReference type="EMBL" id="CAG8663866.1"/>
    </source>
</evidence>
<accession>A0ACA9NM41</accession>
<protein>
    <submittedName>
        <fullName evidence="1">2728_t:CDS:1</fullName>
    </submittedName>
</protein>
<sequence>KGYNEIIDQIEDEAIQESGWSFVRAEEVILKISAFRPLHGSSYLPLPEALDKPQLGLINPQNSNDNECFKWCISAYHTREEALKANRKPPHLNEIRRLRRNADIANFNKIKFPATLHDIDKFEEINLNYAINIFRPVYKEVFGKIKVDIDPLHISERNYQVEHMIDLLYLTEGEESLNDRKNPNDIPEELRTHYVLITDFTRLMPEQIAVSYGYTIHCSDGTTQKPVINRESKNIIKDLMENLQEDLDVILDKLCDPLLCEKMTPKLWRQYQMASKCWICEEKLHESGYNKIRVFDPETKKYLGASHKKCHGKKPMIQGKLDDEQKKTHNACKKCMYCKTQLPDEGKNKVLDHDHITGKFRGASHSSCNLKLRIDPETIKIPVLFCNESGYDFHHLMQEIAKVTDEKIVPIANNSEQYITFSVGQLQFINSLKFSLPGLAKMAENLRDEKKGQTKTPEQLAKCFPFMSKFISPHLLSLLTRKGIFPYQWLNSKTKFNETQLPSRKDFNSDLDRFNYCDHNCRIEKCEHGEKIGKCKHKCQKCKHKKEPGNCNECEENKECEHEKIYTISQKDYDFARMVWRETECKTFGDYHDIYLKTDVLILADAFEAFRKASYSAFKLDPANYLTAPGLAWDACMKVTKVKLELFNEHQGDMHDFFTAMKRGGMFLARRRIARANIPGLEGYDGKKVKKWLLYLDANNLYGWAMSQYLPTGGFKWLSTKLIEATSPLVQKILSLKEKSNRGCCLEVNLKQKEWLGNQRPDTEKLILTLYDKDHYVIHYRNLQQCIREGYVLEKVGEERRLHRLISDPAFVSQKIFYGANLVAVHRRQTNVKLNKPEYVGACILDLSKYFMYNFWYGYLKKKYEDRVRLLYTDTDSLIIEIETENIYQDMIDDCDLFDFSDYPKDHWVVKNLPEYQWILNDEGERVLKNTKVIGKWKDENGGDQAIGYAGVRAKCYSVVCENSRKNMIKAKGLKKSLIKKELSHKIFEDCVLEGKENQPRTAQFLRSYRHRMYRIRQTKRSVNPFDSKLWIAQDNVTTYLYGDCKIPEE</sequence>
<evidence type="ECO:0000313" key="2">
    <source>
        <dbReference type="Proteomes" id="UP000789366"/>
    </source>
</evidence>
<name>A0ACA9NM41_9GLOM</name>
<dbReference type="EMBL" id="CAJVPW010015672">
    <property type="protein sequence ID" value="CAG8663866.1"/>
    <property type="molecule type" value="Genomic_DNA"/>
</dbReference>
<comment type="caution">
    <text evidence="1">The sequence shown here is derived from an EMBL/GenBank/DDBJ whole genome shotgun (WGS) entry which is preliminary data.</text>
</comment>
<feature type="non-terminal residue" evidence="1">
    <location>
        <position position="1"/>
    </location>
</feature>
<proteinExistence type="predicted"/>
<reference evidence="1" key="1">
    <citation type="submission" date="2021-06" db="EMBL/GenBank/DDBJ databases">
        <authorList>
            <person name="Kallberg Y."/>
            <person name="Tangrot J."/>
            <person name="Rosling A."/>
        </authorList>
    </citation>
    <scope>NUCLEOTIDE SEQUENCE</scope>
    <source>
        <strain evidence="1">28 12/20/2015</strain>
    </source>
</reference>
<keyword evidence="2" id="KW-1185">Reference proteome</keyword>
<gene>
    <name evidence="1" type="ORF">SPELUC_LOCUS9379</name>
</gene>